<dbReference type="InterPro" id="IPR051361">
    <property type="entry name" value="ThrE/Ser_Exporter"/>
</dbReference>
<dbReference type="EMBL" id="SOZH01000004">
    <property type="protein sequence ID" value="TFF12867.1"/>
    <property type="molecule type" value="Genomic_DNA"/>
</dbReference>
<feature type="transmembrane region" description="Helical" evidence="3">
    <location>
        <begin position="440"/>
        <end position="460"/>
    </location>
</feature>
<feature type="transmembrane region" description="Helical" evidence="3">
    <location>
        <begin position="413"/>
        <end position="431"/>
    </location>
</feature>
<dbReference type="GO" id="GO:0022857">
    <property type="term" value="F:transmembrane transporter activity"/>
    <property type="evidence" value="ECO:0007669"/>
    <property type="project" value="InterPro"/>
</dbReference>
<evidence type="ECO:0000256" key="2">
    <source>
        <dbReference type="SAM" id="MobiDB-lite"/>
    </source>
</evidence>
<keyword evidence="3" id="KW-1133">Transmembrane helix</keyword>
<feature type="compositionally biased region" description="Basic residues" evidence="2">
    <location>
        <begin position="11"/>
        <end position="59"/>
    </location>
</feature>
<keyword evidence="3" id="KW-0812">Transmembrane</keyword>
<evidence type="ECO:0000256" key="1">
    <source>
        <dbReference type="ARBA" id="ARBA00034125"/>
    </source>
</evidence>
<feature type="transmembrane region" description="Helical" evidence="3">
    <location>
        <begin position="331"/>
        <end position="352"/>
    </location>
</feature>
<feature type="transmembrane region" description="Helical" evidence="3">
    <location>
        <begin position="364"/>
        <end position="383"/>
    </location>
</feature>
<dbReference type="PANTHER" id="PTHR31082:SF4">
    <property type="entry name" value="PHEROMONE-REGULATED MEMBRANE PROTEIN 10"/>
    <property type="match status" value="1"/>
</dbReference>
<reference evidence="5 6" key="1">
    <citation type="submission" date="2019-03" db="EMBL/GenBank/DDBJ databases">
        <title>Cellulosimicrobium funkei JCM14302 Assembly.</title>
        <authorList>
            <person name="Dou T."/>
        </authorList>
    </citation>
    <scope>NUCLEOTIDE SEQUENCE [LARGE SCALE GENOMIC DNA]</scope>
    <source>
        <strain evidence="5 6">JCM 14302</strain>
    </source>
</reference>
<evidence type="ECO:0000313" key="5">
    <source>
        <dbReference type="EMBL" id="TFF12867.1"/>
    </source>
</evidence>
<keyword evidence="3" id="KW-0472">Membrane</keyword>
<proteinExistence type="inferred from homology"/>
<name>A0A4Y8R5F7_9MICO</name>
<feature type="compositionally biased region" description="Low complexity" evidence="2">
    <location>
        <begin position="1"/>
        <end position="10"/>
    </location>
</feature>
<feature type="transmembrane region" description="Helical" evidence="3">
    <location>
        <begin position="267"/>
        <end position="287"/>
    </location>
</feature>
<comment type="caution">
    <text evidence="5">The sequence shown here is derived from an EMBL/GenBank/DDBJ whole genome shotgun (WGS) entry which is preliminary data.</text>
</comment>
<dbReference type="AlphaFoldDB" id="A0A4Y8R5F7"/>
<comment type="similarity">
    <text evidence="1">Belongs to the ThrE exporter (TC 2.A.79) family.</text>
</comment>
<evidence type="ECO:0000259" key="4">
    <source>
        <dbReference type="Pfam" id="PF06738"/>
    </source>
</evidence>
<keyword evidence="6" id="KW-1185">Reference proteome</keyword>
<feature type="transmembrane region" description="Helical" evidence="3">
    <location>
        <begin position="299"/>
        <end position="319"/>
    </location>
</feature>
<dbReference type="InterPro" id="IPR010619">
    <property type="entry name" value="ThrE-like_N"/>
</dbReference>
<feature type="domain" description="Threonine/serine exporter-like N-terminal" evidence="4">
    <location>
        <begin position="115"/>
        <end position="351"/>
    </location>
</feature>
<accession>A0A4Y8R5F7</accession>
<feature type="transmembrane region" description="Helical" evidence="3">
    <location>
        <begin position="243"/>
        <end position="260"/>
    </location>
</feature>
<sequence>MAPAGGPAPRAARRHVPRARTDRRRVRRAHRGPRRGGRAPRRRRGRRLRGRPARARRREHGGPALTRRRHATWLDDVRRAPGVVRRVLRALGDEPPLAAEPEPPEVSPDLVPLLRELGTALLDSGRSVTDVEDDLEAVARRSGASTVGTLVLPTGVFVRVSTESGAVADFSAAEASGLNLDQIGALMTLVRRLRTSDVPLADARAQLRAIVARPPRFGPVLTVVGHGLLTVGFGLVLNPTGPLLPVYLALGLLVGALRWLGTRWPTLATALPVVAAFVVTLLAVDVVHPWLGDDPLSVLVPPLVSFLPGSVLTVAAIELTSNQIVAGASRLVYGVAQLLLLVFGVVAGAAVGGPLVAAPQGDHLGWWAPWVGILAVGLGQMLFASSPRGSLPWVLLVLLGAYAAQLLGSLAAAPLAGFFGALVIAPLAALVERSRHGPPAAVTTLPAFWLLVPGALSLLGLSDLVNGGPEAAQEIANAVVAVFGIALGTLVGSAVTRDAGRVTRTLFTS</sequence>
<feature type="region of interest" description="Disordered" evidence="2">
    <location>
        <begin position="1"/>
        <end position="66"/>
    </location>
</feature>
<evidence type="ECO:0000313" key="6">
    <source>
        <dbReference type="Proteomes" id="UP000298003"/>
    </source>
</evidence>
<dbReference type="Pfam" id="PF06738">
    <property type="entry name" value="ThrE"/>
    <property type="match status" value="1"/>
</dbReference>
<dbReference type="PANTHER" id="PTHR31082">
    <property type="entry name" value="PHEROMONE-REGULATED MEMBRANE PROTEIN 10"/>
    <property type="match status" value="1"/>
</dbReference>
<organism evidence="5 6">
    <name type="scientific">Cellulosimicrobium funkei</name>
    <dbReference type="NCBI Taxonomy" id="264251"/>
    <lineage>
        <taxon>Bacteria</taxon>
        <taxon>Bacillati</taxon>
        <taxon>Actinomycetota</taxon>
        <taxon>Actinomycetes</taxon>
        <taxon>Micrococcales</taxon>
        <taxon>Promicromonosporaceae</taxon>
        <taxon>Cellulosimicrobium</taxon>
    </lineage>
</organism>
<gene>
    <name evidence="5" type="ORF">E1O70_08495</name>
</gene>
<feature type="transmembrane region" description="Helical" evidence="3">
    <location>
        <begin position="475"/>
        <end position="495"/>
    </location>
</feature>
<evidence type="ECO:0000256" key="3">
    <source>
        <dbReference type="SAM" id="Phobius"/>
    </source>
</evidence>
<feature type="transmembrane region" description="Helical" evidence="3">
    <location>
        <begin position="390"/>
        <end position="407"/>
    </location>
</feature>
<dbReference type="Proteomes" id="UP000298003">
    <property type="component" value="Unassembled WGS sequence"/>
</dbReference>
<protein>
    <submittedName>
        <fullName evidence="5">Threonine/serine exporter family protein</fullName>
    </submittedName>
</protein>